<sequence>MKLLTAQEIRASRIGFDTERFNDTAKRMGCHAADVHRAMSYESLTQAERDEIIASFLSADRVGDIANRLGTSQTAVLTTVRGALIHARVEAAMKVAA</sequence>
<reference evidence="1 2" key="1">
    <citation type="journal article" date="2015" name="Int. J. Syst. Evol. Microbiol.">
        <title>Burkholderia monticola sp. nov., isolated from mountain soil.</title>
        <authorList>
            <person name="Baek I."/>
            <person name="Seo B."/>
            <person name="Lee I."/>
            <person name="Yi H."/>
            <person name="Chun J."/>
        </authorList>
    </citation>
    <scope>NUCLEOTIDE SEQUENCE [LARGE SCALE GENOMIC DNA]</scope>
    <source>
        <strain evidence="1 2">JC2948</strain>
    </source>
</reference>
<keyword evidence="2" id="KW-1185">Reference proteome</keyword>
<organism evidence="1 2">
    <name type="scientific">Paraburkholderia monticola</name>
    <dbReference type="NCBI Taxonomy" id="1399968"/>
    <lineage>
        <taxon>Bacteria</taxon>
        <taxon>Pseudomonadati</taxon>
        <taxon>Pseudomonadota</taxon>
        <taxon>Betaproteobacteria</taxon>
        <taxon>Burkholderiales</taxon>
        <taxon>Burkholderiaceae</taxon>
        <taxon>Paraburkholderia</taxon>
    </lineage>
</organism>
<dbReference type="STRING" id="1399968.CI15_18995"/>
<accession>A0A149PN85</accession>
<proteinExistence type="predicted"/>
<evidence type="ECO:0000313" key="1">
    <source>
        <dbReference type="EMBL" id="KXU86525.1"/>
    </source>
</evidence>
<dbReference type="EMBL" id="LRBG01000022">
    <property type="protein sequence ID" value="KXU86525.1"/>
    <property type="molecule type" value="Genomic_DNA"/>
</dbReference>
<gene>
    <name evidence="1" type="ORF">CI15_18995</name>
</gene>
<dbReference type="Proteomes" id="UP000075613">
    <property type="component" value="Unassembled WGS sequence"/>
</dbReference>
<comment type="caution">
    <text evidence="1">The sequence shown here is derived from an EMBL/GenBank/DDBJ whole genome shotgun (WGS) entry which is preliminary data.</text>
</comment>
<name>A0A149PN85_9BURK</name>
<dbReference type="RefSeq" id="WP_062129813.1">
    <property type="nucleotide sequence ID" value="NZ_LRBG01000022.1"/>
</dbReference>
<dbReference type="AlphaFoldDB" id="A0A149PN85"/>
<evidence type="ECO:0000313" key="2">
    <source>
        <dbReference type="Proteomes" id="UP000075613"/>
    </source>
</evidence>
<protein>
    <submittedName>
        <fullName evidence="1">Uncharacterized protein</fullName>
    </submittedName>
</protein>